<evidence type="ECO:0000259" key="3">
    <source>
        <dbReference type="PROSITE" id="PS51425"/>
    </source>
</evidence>
<comment type="similarity">
    <text evidence="1">Belongs to the SCC3 family.</text>
</comment>
<dbReference type="Pfam" id="PF21581">
    <property type="entry name" value="SCD"/>
    <property type="match status" value="1"/>
</dbReference>
<organism evidence="4 5">
    <name type="scientific">Tricholaema leucomelas</name>
    <name type="common">pied barbet</name>
    <dbReference type="NCBI Taxonomy" id="240729"/>
    <lineage>
        <taxon>Eukaryota</taxon>
        <taxon>Metazoa</taxon>
        <taxon>Chordata</taxon>
        <taxon>Craniata</taxon>
        <taxon>Vertebrata</taxon>
        <taxon>Euteleostomi</taxon>
        <taxon>Archelosauria</taxon>
        <taxon>Archosauria</taxon>
        <taxon>Dinosauria</taxon>
        <taxon>Saurischia</taxon>
        <taxon>Theropoda</taxon>
        <taxon>Coelurosauria</taxon>
        <taxon>Aves</taxon>
        <taxon>Neognathae</taxon>
        <taxon>Neoaves</taxon>
        <taxon>Telluraves</taxon>
        <taxon>Coraciimorphae</taxon>
        <taxon>Piciformes</taxon>
        <taxon>Lybiidae</taxon>
        <taxon>Tricholaema lacrymosa</taxon>
    </lineage>
</organism>
<evidence type="ECO:0000256" key="1">
    <source>
        <dbReference type="ARBA" id="ARBA00005486"/>
    </source>
</evidence>
<name>A0A852J774_9PICI</name>
<evidence type="ECO:0000313" key="5">
    <source>
        <dbReference type="Proteomes" id="UP000627253"/>
    </source>
</evidence>
<dbReference type="OrthoDB" id="498590at2759"/>
<dbReference type="AlphaFoldDB" id="A0A852J774"/>
<dbReference type="EMBL" id="WAAF01014066">
    <property type="protein sequence ID" value="NXX46947.1"/>
    <property type="molecule type" value="Genomic_DNA"/>
</dbReference>
<evidence type="ECO:0000256" key="2">
    <source>
        <dbReference type="ARBA" id="ARBA00023242"/>
    </source>
</evidence>
<feature type="non-terminal residue" evidence="4">
    <location>
        <position position="1"/>
    </location>
</feature>
<comment type="caution">
    <text evidence="4">The sequence shown here is derived from an EMBL/GenBank/DDBJ whole genome shotgun (WGS) entry which is preliminary data.</text>
</comment>
<accession>A0A852J774</accession>
<dbReference type="Proteomes" id="UP000627253">
    <property type="component" value="Unassembled WGS sequence"/>
</dbReference>
<dbReference type="InterPro" id="IPR016024">
    <property type="entry name" value="ARM-type_fold"/>
</dbReference>
<dbReference type="GO" id="GO:0008278">
    <property type="term" value="C:cohesin complex"/>
    <property type="evidence" value="ECO:0007669"/>
    <property type="project" value="TreeGrafter"/>
</dbReference>
<dbReference type="PROSITE" id="PS51425">
    <property type="entry name" value="SCD"/>
    <property type="match status" value="1"/>
</dbReference>
<gene>
    <name evidence="4" type="primary">Stag3</name>
    <name evidence="4" type="ORF">TRILEU_R10212</name>
</gene>
<feature type="non-terminal residue" evidence="4">
    <location>
        <position position="274"/>
    </location>
</feature>
<dbReference type="InterPro" id="IPR056396">
    <property type="entry name" value="HEAT_SCC3-SA"/>
</dbReference>
<proteinExistence type="inferred from homology"/>
<keyword evidence="2" id="KW-0539">Nucleus</keyword>
<evidence type="ECO:0000313" key="4">
    <source>
        <dbReference type="EMBL" id="NXX46947.1"/>
    </source>
</evidence>
<dbReference type="PANTHER" id="PTHR11199">
    <property type="entry name" value="STROMAL ANTIGEN"/>
    <property type="match status" value="1"/>
</dbReference>
<dbReference type="GO" id="GO:0007062">
    <property type="term" value="P:sister chromatid cohesion"/>
    <property type="evidence" value="ECO:0007669"/>
    <property type="project" value="TreeGrafter"/>
</dbReference>
<dbReference type="PANTHER" id="PTHR11199:SF8">
    <property type="entry name" value="COHESIN SUBUNIT SA-3"/>
    <property type="match status" value="1"/>
</dbReference>
<sequence>QLQEQQQEVEDLMNAIFKGVFVHRYRDVVPQIRAICMEELGTWMRSFSASFLTDGHLKYLGWTLHDKQGEVRLQVVKVLQGLYGHPGTAAHLELFTSRFKVRRGLQGTPEALLGGGPDGANPPWQGRLVAMVLDKEPEVALEVVKLLTMMLDTMEDALSEGDCCQVYPLVYAASRPLASAAGLFLYRRWALPPFLPSELHEHAAYLVDSLWDCAGARLRDWEGISSLLLQVAPPEGLAPPQEQALVQVLAASVAQAAQGHPPVGREPLKKVPGW</sequence>
<dbReference type="InterPro" id="IPR020839">
    <property type="entry name" value="SCD"/>
</dbReference>
<dbReference type="GO" id="GO:0000785">
    <property type="term" value="C:chromatin"/>
    <property type="evidence" value="ECO:0007669"/>
    <property type="project" value="TreeGrafter"/>
</dbReference>
<keyword evidence="5" id="KW-1185">Reference proteome</keyword>
<reference evidence="4" key="1">
    <citation type="submission" date="2020-02" db="EMBL/GenBank/DDBJ databases">
        <title>Bird 10,000 Genomes (B10K) Project - Family phase.</title>
        <authorList>
            <person name="Zhang G."/>
        </authorList>
    </citation>
    <scope>NUCLEOTIDE SEQUENCE</scope>
    <source>
        <strain evidence="4">B10K-DU-002-37</strain>
        <tissue evidence="4">Muscle</tissue>
    </source>
</reference>
<protein>
    <submittedName>
        <fullName evidence="4">STAG3 protein</fullName>
    </submittedName>
</protein>
<dbReference type="SUPFAM" id="SSF48371">
    <property type="entry name" value="ARM repeat"/>
    <property type="match status" value="1"/>
</dbReference>
<dbReference type="InterPro" id="IPR039662">
    <property type="entry name" value="Cohesin_Scc3/SA"/>
</dbReference>
<dbReference type="GO" id="GO:0005634">
    <property type="term" value="C:nucleus"/>
    <property type="evidence" value="ECO:0007669"/>
    <property type="project" value="TreeGrafter"/>
</dbReference>
<feature type="domain" description="SCD" evidence="3">
    <location>
        <begin position="21"/>
        <end position="106"/>
    </location>
</feature>
<dbReference type="GO" id="GO:0003682">
    <property type="term" value="F:chromatin binding"/>
    <property type="evidence" value="ECO:0007669"/>
    <property type="project" value="TreeGrafter"/>
</dbReference>
<dbReference type="Pfam" id="PF24571">
    <property type="entry name" value="HEAT_SCC3-SA"/>
    <property type="match status" value="1"/>
</dbReference>